<dbReference type="Proteomes" id="UP000238365">
    <property type="component" value="Chromosome"/>
</dbReference>
<feature type="transmembrane region" description="Helical" evidence="1">
    <location>
        <begin position="264"/>
        <end position="288"/>
    </location>
</feature>
<feature type="transmembrane region" description="Helical" evidence="1">
    <location>
        <begin position="152"/>
        <end position="177"/>
    </location>
</feature>
<feature type="transmembrane region" description="Helical" evidence="1">
    <location>
        <begin position="189"/>
        <end position="214"/>
    </location>
</feature>
<feature type="transmembrane region" description="Helical" evidence="1">
    <location>
        <begin position="82"/>
        <end position="103"/>
    </location>
</feature>
<organism evidence="2 3">
    <name type="scientific">Mixta gaviniae</name>
    <dbReference type="NCBI Taxonomy" id="665914"/>
    <lineage>
        <taxon>Bacteria</taxon>
        <taxon>Pseudomonadati</taxon>
        <taxon>Pseudomonadota</taxon>
        <taxon>Gammaproteobacteria</taxon>
        <taxon>Enterobacterales</taxon>
        <taxon>Erwiniaceae</taxon>
        <taxon>Mixta</taxon>
    </lineage>
</organism>
<feature type="transmembrane region" description="Helical" evidence="1">
    <location>
        <begin position="234"/>
        <end position="252"/>
    </location>
</feature>
<protein>
    <recommendedName>
        <fullName evidence="4">EpsG family protein</fullName>
    </recommendedName>
</protein>
<feature type="transmembrane region" description="Helical" evidence="1">
    <location>
        <begin position="115"/>
        <end position="140"/>
    </location>
</feature>
<name>A0A2L0IHF4_9GAMM</name>
<feature type="transmembrane region" description="Helical" evidence="1">
    <location>
        <begin position="28"/>
        <end position="46"/>
    </location>
</feature>
<sequence length="382" mass="44529">MGIYYIYAGILLFFANLDVLADRKKKILIVIVSCIIALFVGLRYELGVDWLFYRDFYNGGAITLTIEPGYQLISKFFSSLGLYFWHFTLVITLFILTSLIFILKKYSPYPVFVLCVYFLVSFGFNVEALRQIVAVTFFYLALNFYLKEKNRLYYLTCLIGALFHISALLLLIFPFFIKRKIIKIGRFSLLVGVLLALVDIYPLGKLFKLVALIYSNPYIYKLVLYSSGELSGSVLSFNLMFKILIYCLFIKNKRNVLLYFAKRGVSLFYILVFEAAFLLMLNIDIFLGQFGTISSRFDEYFIPAMLIIVSYIIASYNKRHNRTLLACCFSLYVFLSFQRFTDNDYFMAQFVPYSNSIAEMLHGSSYDLERENAVKLHWQLRK</sequence>
<evidence type="ECO:0000313" key="2">
    <source>
        <dbReference type="EMBL" id="AUX93985.1"/>
    </source>
</evidence>
<proteinExistence type="predicted"/>
<dbReference type="Pfam" id="PF14897">
    <property type="entry name" value="EpsG"/>
    <property type="match status" value="1"/>
</dbReference>
<dbReference type="RefSeq" id="WP_104957821.1">
    <property type="nucleotide sequence ID" value="NZ_CP026377.1"/>
</dbReference>
<keyword evidence="1" id="KW-1133">Transmembrane helix</keyword>
<gene>
    <name evidence="2" type="ORF">C2E15_13455</name>
</gene>
<accession>A0A2L0IHF4</accession>
<keyword evidence="3" id="KW-1185">Reference proteome</keyword>
<feature type="transmembrane region" description="Helical" evidence="1">
    <location>
        <begin position="323"/>
        <end position="340"/>
    </location>
</feature>
<evidence type="ECO:0008006" key="4">
    <source>
        <dbReference type="Google" id="ProtNLM"/>
    </source>
</evidence>
<keyword evidence="1" id="KW-0472">Membrane</keyword>
<evidence type="ECO:0000256" key="1">
    <source>
        <dbReference type="SAM" id="Phobius"/>
    </source>
</evidence>
<dbReference type="EMBL" id="CP026377">
    <property type="protein sequence ID" value="AUX93985.1"/>
    <property type="molecule type" value="Genomic_DNA"/>
</dbReference>
<dbReference type="KEGG" id="pgz:C2E15_13455"/>
<dbReference type="InterPro" id="IPR049458">
    <property type="entry name" value="EpsG-like"/>
</dbReference>
<feature type="transmembrane region" description="Helical" evidence="1">
    <location>
        <begin position="300"/>
        <end position="316"/>
    </location>
</feature>
<reference evidence="2 3" key="1">
    <citation type="submission" date="2018-01" db="EMBL/GenBank/DDBJ databases">
        <title>Complete and assembled Genome of Pantoea gaviniae DSM22758T.</title>
        <authorList>
            <person name="Stevens M.J.A."/>
            <person name="Zurfluh K."/>
            <person name="Stephan R."/>
        </authorList>
    </citation>
    <scope>NUCLEOTIDE SEQUENCE [LARGE SCALE GENOMIC DNA]</scope>
    <source>
        <strain evidence="2 3">DSM 22758</strain>
    </source>
</reference>
<feature type="transmembrane region" description="Helical" evidence="1">
    <location>
        <begin position="6"/>
        <end position="21"/>
    </location>
</feature>
<evidence type="ECO:0000313" key="3">
    <source>
        <dbReference type="Proteomes" id="UP000238365"/>
    </source>
</evidence>
<dbReference type="AlphaFoldDB" id="A0A2L0IHF4"/>
<keyword evidence="1" id="KW-0812">Transmembrane</keyword>